<comment type="similarity">
    <text evidence="2">Belongs to the DadA oxidoreductase family.</text>
</comment>
<evidence type="ECO:0000256" key="3">
    <source>
        <dbReference type="ARBA" id="ARBA00022630"/>
    </source>
</evidence>
<proteinExistence type="inferred from homology"/>
<dbReference type="InterPro" id="IPR006076">
    <property type="entry name" value="FAD-dep_OxRdtase"/>
</dbReference>
<evidence type="ECO:0000256" key="1">
    <source>
        <dbReference type="ARBA" id="ARBA00001974"/>
    </source>
</evidence>
<evidence type="ECO:0000256" key="2">
    <source>
        <dbReference type="ARBA" id="ARBA00009410"/>
    </source>
</evidence>
<dbReference type="InterPro" id="IPR036188">
    <property type="entry name" value="FAD/NAD-bd_sf"/>
</dbReference>
<comment type="cofactor">
    <cofactor evidence="1">
        <name>FAD</name>
        <dbReference type="ChEBI" id="CHEBI:57692"/>
    </cofactor>
</comment>
<keyword evidence="7" id="KW-1185">Reference proteome</keyword>
<organism evidence="6 7">
    <name type="scientific">Fructilactobacillus ixorae</name>
    <dbReference type="NCBI Taxonomy" id="1750535"/>
    <lineage>
        <taxon>Bacteria</taxon>
        <taxon>Bacillati</taxon>
        <taxon>Bacillota</taxon>
        <taxon>Bacilli</taxon>
        <taxon>Lactobacillales</taxon>
        <taxon>Lactobacillaceae</taxon>
        <taxon>Fructilactobacillus</taxon>
    </lineage>
</organism>
<dbReference type="Gene3D" id="3.30.9.10">
    <property type="entry name" value="D-Amino Acid Oxidase, subunit A, domain 2"/>
    <property type="match status" value="1"/>
</dbReference>
<keyword evidence="4" id="KW-0560">Oxidoreductase</keyword>
<sequence length="405" mass="43625">MPTEKSQPNGASCITARSERTTSSIGVITVKEGSPTKRIAIIGSGIVGTSAAYFLNHWTNQSEVQVTVFDAGTGQATRAAAGIISPWLSKRRNQKWYHLARAGAEVVAELARTTKMDQLTYAHNGTIITRKNPDQLAELVELAQARKVDAPQMGELVPLSPAQVRQALPMLTKLTTPGLFVGGGSWMDGQRFCQHLLASCNSQLQLLNFQAVQLLDEHHLKRGTTTQAFDKIIVATGAWTKPVLATLHVQADVRPQKGQLIEIKLAQPTSPKRPVLMPEAEADLIPVAPDRLIVGATHDDEAGFDLTTTTQATTELLATAQRFMSGISRKNVMLERVGTRAYTPDYGPFVGPVPAHPDVLVGTGLGSSGLTTGPLVGKLIAKLALNQPVNLAYYSKPVTNYLRSE</sequence>
<protein>
    <submittedName>
        <fullName evidence="6">FAD-binding oxidoreductase</fullName>
    </submittedName>
</protein>
<evidence type="ECO:0000313" key="7">
    <source>
        <dbReference type="Proteomes" id="UP001057532"/>
    </source>
</evidence>
<gene>
    <name evidence="6" type="ORF">M8332_03495</name>
</gene>
<dbReference type="Gene3D" id="3.50.50.60">
    <property type="entry name" value="FAD/NAD(P)-binding domain"/>
    <property type="match status" value="1"/>
</dbReference>
<dbReference type="PANTHER" id="PTHR13847:SF286">
    <property type="entry name" value="D-AMINO ACID DEHYDROGENASE"/>
    <property type="match status" value="1"/>
</dbReference>
<name>A0ABY5C2A8_9LACO</name>
<dbReference type="EMBL" id="CP097478">
    <property type="protein sequence ID" value="USS92712.1"/>
    <property type="molecule type" value="Genomic_DNA"/>
</dbReference>
<evidence type="ECO:0000259" key="5">
    <source>
        <dbReference type="Pfam" id="PF01266"/>
    </source>
</evidence>
<dbReference type="SUPFAM" id="SSF51905">
    <property type="entry name" value="FAD/NAD(P)-binding domain"/>
    <property type="match status" value="1"/>
</dbReference>
<evidence type="ECO:0000313" key="6">
    <source>
        <dbReference type="EMBL" id="USS92712.1"/>
    </source>
</evidence>
<keyword evidence="3" id="KW-0285">Flavoprotein</keyword>
<dbReference type="Proteomes" id="UP001057532">
    <property type="component" value="Chromosome"/>
</dbReference>
<dbReference type="RefSeq" id="WP_252779453.1">
    <property type="nucleotide sequence ID" value="NZ_CP097478.1"/>
</dbReference>
<dbReference type="PANTHER" id="PTHR13847">
    <property type="entry name" value="SARCOSINE DEHYDROGENASE-RELATED"/>
    <property type="match status" value="1"/>
</dbReference>
<reference evidence="6" key="1">
    <citation type="submission" date="2022-05" db="EMBL/GenBank/DDBJ databases">
        <authorList>
            <person name="Oliphant S.A."/>
            <person name="Watson-Haigh N.S."/>
            <person name="Sumby K.M."/>
            <person name="Gardner J.M."/>
            <person name="Jiranek V."/>
        </authorList>
    </citation>
    <scope>NUCLEOTIDE SEQUENCE</scope>
    <source>
        <strain evidence="6">Ru20-1</strain>
    </source>
</reference>
<feature type="domain" description="FAD dependent oxidoreductase" evidence="5">
    <location>
        <begin position="38"/>
        <end position="383"/>
    </location>
</feature>
<dbReference type="Pfam" id="PF01266">
    <property type="entry name" value="DAO"/>
    <property type="match status" value="1"/>
</dbReference>
<evidence type="ECO:0000256" key="4">
    <source>
        <dbReference type="ARBA" id="ARBA00023002"/>
    </source>
</evidence>
<dbReference type="SUPFAM" id="SSF54373">
    <property type="entry name" value="FAD-linked reductases, C-terminal domain"/>
    <property type="match status" value="1"/>
</dbReference>
<accession>A0ABY5C2A8</accession>